<reference evidence="3" key="1">
    <citation type="submission" date="2016-03" db="EMBL/GenBank/DDBJ databases">
        <title>Draft genome sequence of Rosellinia necatrix.</title>
        <authorList>
            <person name="Kanematsu S."/>
        </authorList>
    </citation>
    <scope>NUCLEOTIDE SEQUENCE [LARGE SCALE GENOMIC DNA]</scope>
    <source>
        <strain evidence="3">W97</strain>
    </source>
</reference>
<keyword evidence="2" id="KW-0472">Membrane</keyword>
<dbReference type="STRING" id="77044.A0A1W2TEW0"/>
<dbReference type="OrthoDB" id="5337208at2759"/>
<gene>
    <name evidence="3" type="ORF">SAMD00023353_2001740</name>
</gene>
<name>A0A1W2TEW0_ROSNE</name>
<dbReference type="EMBL" id="DF977465">
    <property type="protein sequence ID" value="GAP86574.2"/>
    <property type="molecule type" value="Genomic_DNA"/>
</dbReference>
<evidence type="ECO:0000313" key="4">
    <source>
        <dbReference type="Proteomes" id="UP000054516"/>
    </source>
</evidence>
<protein>
    <submittedName>
        <fullName evidence="3">Uncharacterized protein</fullName>
    </submittedName>
</protein>
<feature type="transmembrane region" description="Helical" evidence="2">
    <location>
        <begin position="418"/>
        <end position="443"/>
    </location>
</feature>
<feature type="region of interest" description="Disordered" evidence="1">
    <location>
        <begin position="466"/>
        <end position="508"/>
    </location>
</feature>
<organism evidence="3">
    <name type="scientific">Rosellinia necatrix</name>
    <name type="common">White root-rot fungus</name>
    <dbReference type="NCBI Taxonomy" id="77044"/>
    <lineage>
        <taxon>Eukaryota</taxon>
        <taxon>Fungi</taxon>
        <taxon>Dikarya</taxon>
        <taxon>Ascomycota</taxon>
        <taxon>Pezizomycotina</taxon>
        <taxon>Sordariomycetes</taxon>
        <taxon>Xylariomycetidae</taxon>
        <taxon>Xylariales</taxon>
        <taxon>Xylariaceae</taxon>
        <taxon>Rosellinia</taxon>
    </lineage>
</organism>
<feature type="compositionally biased region" description="Polar residues" evidence="1">
    <location>
        <begin position="497"/>
        <end position="508"/>
    </location>
</feature>
<accession>A0A1W2TEW0</accession>
<keyword evidence="2" id="KW-0812">Transmembrane</keyword>
<sequence>MGCRRRAFLGWQTAQRRLFHDNYPGVEIMSLGWATCIKPWVLVTIFLSLAAYVAQVATGVVVPPYITLGHAAPVRPEAIYVPGAGSDSQSVQTARFALEVPRFFRALGSVVANKELRESVRVSPAELLGQTATGRDILRIDYSYGATGADLGIQQYFDLTLNVTGSCVTEYNWYYATRVVEFDGALLAIDYYNTTFRDEFDDRIQATASLLDSKEPSATFYVNVESIPGTLDGSNHTWGAILSTVNRTSFSSGTDPWYLTDAVAPGVVGTEYSVRPGRPGLSCWEDKVWSYRGHTTTTDKLTSDAVPGLNLPKFLQETLAQYVGVSSVYDVGTHLQKSALLSSTTALGSIFDAGNSSVHDDLERLVVAAYVSTVNCLTDTTLYPDNAQGRVPNAALSDAGQVPRDPGFLVLSPEVDTLSILVVIAIPAILVGTWLISVILLYLTPIKIVMMLNSTDIQEAVVPGPEQHVRKGDHPGSVVVADDVEKTGGLKTKSESIPDTTPAQSPQK</sequence>
<dbReference type="OMA" id="GTDPWYL"/>
<evidence type="ECO:0000256" key="1">
    <source>
        <dbReference type="SAM" id="MobiDB-lite"/>
    </source>
</evidence>
<dbReference type="Proteomes" id="UP000054516">
    <property type="component" value="Unassembled WGS sequence"/>
</dbReference>
<evidence type="ECO:0000256" key="2">
    <source>
        <dbReference type="SAM" id="Phobius"/>
    </source>
</evidence>
<dbReference type="AlphaFoldDB" id="A0A1W2TEW0"/>
<feature type="compositionally biased region" description="Basic and acidic residues" evidence="1">
    <location>
        <begin position="483"/>
        <end position="496"/>
    </location>
</feature>
<keyword evidence="4" id="KW-1185">Reference proteome</keyword>
<evidence type="ECO:0000313" key="3">
    <source>
        <dbReference type="EMBL" id="GAP86574.2"/>
    </source>
</evidence>
<proteinExistence type="predicted"/>
<keyword evidence="2" id="KW-1133">Transmembrane helix</keyword>